<organism evidence="2">
    <name type="scientific">uncultured Caudovirales phage</name>
    <dbReference type="NCBI Taxonomy" id="2100421"/>
    <lineage>
        <taxon>Viruses</taxon>
        <taxon>Duplodnaviria</taxon>
        <taxon>Heunggongvirae</taxon>
        <taxon>Uroviricota</taxon>
        <taxon>Caudoviricetes</taxon>
        <taxon>Peduoviridae</taxon>
        <taxon>Maltschvirus</taxon>
        <taxon>Maltschvirus maltsch</taxon>
    </lineage>
</organism>
<protein>
    <submittedName>
        <fullName evidence="2">Uncharacterized protein</fullName>
    </submittedName>
</protein>
<reference evidence="2" key="1">
    <citation type="submission" date="2020-04" db="EMBL/GenBank/DDBJ databases">
        <authorList>
            <person name="Chiriac C."/>
            <person name="Salcher M."/>
            <person name="Ghai R."/>
            <person name="Kavagutti S V."/>
        </authorList>
    </citation>
    <scope>NUCLEOTIDE SEQUENCE</scope>
</reference>
<sequence>MAFKKGDKKPETSGRSKEVPNKLTQTARELFVSTLENQVGNIEQAFTDVLHGREDEDGKLITKPDPAKYLELYAKYAQYFVPKKLDVEMNGKIITVIPPPESK</sequence>
<name>A0A6J5L194_9CAUD</name>
<evidence type="ECO:0000313" key="2">
    <source>
        <dbReference type="EMBL" id="CAB4126943.1"/>
    </source>
</evidence>
<evidence type="ECO:0000256" key="1">
    <source>
        <dbReference type="SAM" id="MobiDB-lite"/>
    </source>
</evidence>
<accession>A0A6J5L194</accession>
<feature type="region of interest" description="Disordered" evidence="1">
    <location>
        <begin position="1"/>
        <end position="23"/>
    </location>
</feature>
<gene>
    <name evidence="2" type="ORF">UFOVP87_28</name>
</gene>
<proteinExistence type="predicted"/>
<feature type="compositionally biased region" description="Basic and acidic residues" evidence="1">
    <location>
        <begin position="1"/>
        <end position="20"/>
    </location>
</feature>
<dbReference type="EMBL" id="LR796200">
    <property type="protein sequence ID" value="CAB4126943.1"/>
    <property type="molecule type" value="Genomic_DNA"/>
</dbReference>